<evidence type="ECO:0008006" key="3">
    <source>
        <dbReference type="Google" id="ProtNLM"/>
    </source>
</evidence>
<keyword evidence="2" id="KW-1185">Reference proteome</keyword>
<accession>A0ABN9W0Y1</accession>
<gene>
    <name evidence="1" type="ORF">PCOR1329_LOCUS63030</name>
</gene>
<reference evidence="1" key="1">
    <citation type="submission" date="2023-10" db="EMBL/GenBank/DDBJ databases">
        <authorList>
            <person name="Chen Y."/>
            <person name="Shah S."/>
            <person name="Dougan E. K."/>
            <person name="Thang M."/>
            <person name="Chan C."/>
        </authorList>
    </citation>
    <scope>NUCLEOTIDE SEQUENCE [LARGE SCALE GENOMIC DNA]</scope>
</reference>
<comment type="caution">
    <text evidence="1">The sequence shown here is derived from an EMBL/GenBank/DDBJ whole genome shotgun (WGS) entry which is preliminary data.</text>
</comment>
<evidence type="ECO:0000313" key="2">
    <source>
        <dbReference type="Proteomes" id="UP001189429"/>
    </source>
</evidence>
<dbReference type="Proteomes" id="UP001189429">
    <property type="component" value="Unassembled WGS sequence"/>
</dbReference>
<protein>
    <recommendedName>
        <fullName evidence="3">Altered inheritance of mitochondria protein 24, mitochondrial</fullName>
    </recommendedName>
</protein>
<sequence length="112" mass="12065">MTAYLPTGPDMASLEVLAGDVRLQLLDPDLLDITPVGSAVSHKNQTMSTREEEYAAQAVLSNYQDGFFQALSFEGAFLDCKAGAEAEKKQRIEGPVGPKIFVGSLPDTTNEE</sequence>
<feature type="non-terminal residue" evidence="1">
    <location>
        <position position="112"/>
    </location>
</feature>
<evidence type="ECO:0000313" key="1">
    <source>
        <dbReference type="EMBL" id="CAK0879653.1"/>
    </source>
</evidence>
<name>A0ABN9W0Y1_9DINO</name>
<dbReference type="EMBL" id="CAUYUJ010017985">
    <property type="protein sequence ID" value="CAK0879653.1"/>
    <property type="molecule type" value="Genomic_DNA"/>
</dbReference>
<organism evidence="1 2">
    <name type="scientific">Prorocentrum cordatum</name>
    <dbReference type="NCBI Taxonomy" id="2364126"/>
    <lineage>
        <taxon>Eukaryota</taxon>
        <taxon>Sar</taxon>
        <taxon>Alveolata</taxon>
        <taxon>Dinophyceae</taxon>
        <taxon>Prorocentrales</taxon>
        <taxon>Prorocentraceae</taxon>
        <taxon>Prorocentrum</taxon>
    </lineage>
</organism>
<proteinExistence type="predicted"/>